<dbReference type="EMBL" id="JABKAV010000001">
    <property type="protein sequence ID" value="NVO83426.1"/>
    <property type="molecule type" value="Genomic_DNA"/>
</dbReference>
<evidence type="ECO:0008006" key="3">
    <source>
        <dbReference type="Google" id="ProtNLM"/>
    </source>
</evidence>
<protein>
    <recommendedName>
        <fullName evidence="3">DUF3575 domain-containing protein</fullName>
    </recommendedName>
</protein>
<evidence type="ECO:0000313" key="1">
    <source>
        <dbReference type="EMBL" id="NVO83426.1"/>
    </source>
</evidence>
<keyword evidence="2" id="KW-1185">Reference proteome</keyword>
<proteinExistence type="predicted"/>
<accession>A0ABX2PZ30</accession>
<gene>
    <name evidence="1" type="ORF">HW556_00880</name>
</gene>
<sequence>MKRLLGVGVLSLGLLAQARGQSGAAEQPGSPLSDAPRRTWGLSVDWLPLLASGYHFSLERSLGGLGGRQTVVLTPQLYRGLVGELTSDRHEGNADRVRGFGLAAQHRFYLGAQPTPLAGTYLAYGLNYQHFRLDFQAPGWQPELAADGLYYYQYGLRNQTETIDRYGATLVVGHQLEAPGSPFFLDIFMGLGLRQATSRTTTPSPQFATTSSDYGHAGAYLPVGFRLGLHL</sequence>
<comment type="caution">
    <text evidence="1">The sequence shown here is derived from an EMBL/GenBank/DDBJ whole genome shotgun (WGS) entry which is preliminary data.</text>
</comment>
<reference evidence="1 2" key="1">
    <citation type="submission" date="2020-05" db="EMBL/GenBank/DDBJ databases">
        <title>Hymenobacter terrestris sp. nov. and Hymenobacter lapidiphilus sp. nov., isolated from regoliths in Antarctica.</title>
        <authorList>
            <person name="Sedlacek I."/>
            <person name="Pantucek R."/>
            <person name="Zeman M."/>
            <person name="Holochova P."/>
            <person name="Kralova S."/>
            <person name="Stankova E."/>
            <person name="Sedo O."/>
            <person name="Micenkova L."/>
            <person name="Svec P."/>
            <person name="Gupta V."/>
            <person name="Sood U."/>
            <person name="Korpole U.S."/>
            <person name="Lal R."/>
        </authorList>
    </citation>
    <scope>NUCLEOTIDE SEQUENCE [LARGE SCALE GENOMIC DNA]</scope>
    <source>
        <strain evidence="1 2">P5252</strain>
    </source>
</reference>
<dbReference type="RefSeq" id="WP_176897083.1">
    <property type="nucleotide sequence ID" value="NZ_JABKAV010000001.1"/>
</dbReference>
<name>A0ABX2PZ30_9BACT</name>
<evidence type="ECO:0000313" key="2">
    <source>
        <dbReference type="Proteomes" id="UP000626554"/>
    </source>
</evidence>
<dbReference type="Proteomes" id="UP000626554">
    <property type="component" value="Unassembled WGS sequence"/>
</dbReference>
<organism evidence="1 2">
    <name type="scientific">Hymenobacter terrestris</name>
    <dbReference type="NCBI Taxonomy" id="2748310"/>
    <lineage>
        <taxon>Bacteria</taxon>
        <taxon>Pseudomonadati</taxon>
        <taxon>Bacteroidota</taxon>
        <taxon>Cytophagia</taxon>
        <taxon>Cytophagales</taxon>
        <taxon>Hymenobacteraceae</taxon>
        <taxon>Hymenobacter</taxon>
    </lineage>
</organism>